<evidence type="ECO:0000313" key="3">
    <source>
        <dbReference type="EMBL" id="KAK9909903.1"/>
    </source>
</evidence>
<reference evidence="3 4" key="1">
    <citation type="journal article" date="2024" name="Nat. Commun.">
        <title>Phylogenomics reveals the evolutionary origins of lichenization in chlorophyte algae.</title>
        <authorList>
            <person name="Puginier C."/>
            <person name="Libourel C."/>
            <person name="Otte J."/>
            <person name="Skaloud P."/>
            <person name="Haon M."/>
            <person name="Grisel S."/>
            <person name="Petersen M."/>
            <person name="Berrin J.G."/>
            <person name="Delaux P.M."/>
            <person name="Dal Grande F."/>
            <person name="Keller J."/>
        </authorList>
    </citation>
    <scope>NUCLEOTIDE SEQUENCE [LARGE SCALE GENOMIC DNA]</scope>
    <source>
        <strain evidence="3 4">SAG 216-7</strain>
    </source>
</reference>
<feature type="region of interest" description="Disordered" evidence="1">
    <location>
        <begin position="84"/>
        <end position="135"/>
    </location>
</feature>
<sequence>MTPEFPHWGGPQSEGPSNQSTLQLLLLCAVTAGTVSVTGTQTVAKGTSDVTSFGKLAVGSIFNETVQLYEGAVESITEAYAQVKVNDSPAREHNSSSNTKHPTNNRREHNSSSNTKHPTNNRSDGHIDAGYDPFHHTNPHPYYPATRIGKTVCDIQF</sequence>
<accession>A0ABR2YS50</accession>
<comment type="caution">
    <text evidence="3">The sequence shown here is derived from an EMBL/GenBank/DDBJ whole genome shotgun (WGS) entry which is preliminary data.</text>
</comment>
<evidence type="ECO:0000256" key="1">
    <source>
        <dbReference type="SAM" id="MobiDB-lite"/>
    </source>
</evidence>
<organism evidence="3 4">
    <name type="scientific">Coccomyxa subellipsoidea</name>
    <dbReference type="NCBI Taxonomy" id="248742"/>
    <lineage>
        <taxon>Eukaryota</taxon>
        <taxon>Viridiplantae</taxon>
        <taxon>Chlorophyta</taxon>
        <taxon>core chlorophytes</taxon>
        <taxon>Trebouxiophyceae</taxon>
        <taxon>Trebouxiophyceae incertae sedis</taxon>
        <taxon>Coccomyxaceae</taxon>
        <taxon>Coccomyxa</taxon>
    </lineage>
</organism>
<dbReference type="EMBL" id="JALJOT010000006">
    <property type="protein sequence ID" value="KAK9909903.1"/>
    <property type="molecule type" value="Genomic_DNA"/>
</dbReference>
<evidence type="ECO:0000256" key="2">
    <source>
        <dbReference type="SAM" id="SignalP"/>
    </source>
</evidence>
<feature type="compositionally biased region" description="Basic and acidic residues" evidence="1">
    <location>
        <begin position="123"/>
        <end position="135"/>
    </location>
</feature>
<feature type="signal peptide" evidence="2">
    <location>
        <begin position="1"/>
        <end position="36"/>
    </location>
</feature>
<evidence type="ECO:0000313" key="4">
    <source>
        <dbReference type="Proteomes" id="UP001491310"/>
    </source>
</evidence>
<feature type="chain" id="PRO_5047168372" evidence="2">
    <location>
        <begin position="37"/>
        <end position="157"/>
    </location>
</feature>
<keyword evidence="2" id="KW-0732">Signal</keyword>
<name>A0ABR2YS50_9CHLO</name>
<keyword evidence="4" id="KW-1185">Reference proteome</keyword>
<protein>
    <submittedName>
        <fullName evidence="3">Uncharacterized protein</fullName>
    </submittedName>
</protein>
<proteinExistence type="predicted"/>
<gene>
    <name evidence="3" type="ORF">WJX75_009235</name>
</gene>
<dbReference type="Proteomes" id="UP001491310">
    <property type="component" value="Unassembled WGS sequence"/>
</dbReference>
<feature type="compositionally biased region" description="Polar residues" evidence="1">
    <location>
        <begin position="111"/>
        <end position="122"/>
    </location>
</feature>